<dbReference type="InterPro" id="IPR033060">
    <property type="entry name" value="INTS7"/>
</dbReference>
<dbReference type="GO" id="GO:0032039">
    <property type="term" value="C:integrator complex"/>
    <property type="evidence" value="ECO:0007669"/>
    <property type="project" value="InterPro"/>
</dbReference>
<dbReference type="PANTHER" id="PTHR13322:SF2">
    <property type="entry name" value="INTEGRATOR COMPLEX SUBUNIT 7"/>
    <property type="match status" value="1"/>
</dbReference>
<sequence>MERISAACAMEWSIELEKGLRSKKPGRSVEAILEIGPRLEQWNAEPQLTMAAYNMYGLIPGEDRLFANTILLRLADAFRLGDKHTRLSVVKVFLSEVRHRNNQKSRPYSGILSKLRVDNHLELLRRVKLVFYSGDVESRAFSLVLFGCWAHFSKDSPDIRYLILSSLVSSHVLEVR</sequence>
<feature type="domain" description="Integrator complex subunit 7 N-terminal" evidence="1">
    <location>
        <begin position="66"/>
        <end position="175"/>
    </location>
</feature>
<dbReference type="AlphaFoldDB" id="A0AAP0NGP5"/>
<reference evidence="2 3" key="1">
    <citation type="journal article" date="2024" name="Plant J.">
        <title>Genome sequences and population genomics reveal climatic adaptation and genomic divergence between two closely related sweetgum species.</title>
        <authorList>
            <person name="Xu W.Q."/>
            <person name="Ren C.Q."/>
            <person name="Zhang X.Y."/>
            <person name="Comes H.P."/>
            <person name="Liu X.H."/>
            <person name="Li Y.G."/>
            <person name="Kettle C.J."/>
            <person name="Jalonen R."/>
            <person name="Gaisberger H."/>
            <person name="Ma Y.Z."/>
            <person name="Qiu Y.X."/>
        </authorList>
    </citation>
    <scope>NUCLEOTIDE SEQUENCE [LARGE SCALE GENOMIC DNA]</scope>
    <source>
        <strain evidence="2">Hangzhou</strain>
    </source>
</reference>
<organism evidence="2 3">
    <name type="scientific">Liquidambar formosana</name>
    <name type="common">Formosan gum</name>
    <dbReference type="NCBI Taxonomy" id="63359"/>
    <lineage>
        <taxon>Eukaryota</taxon>
        <taxon>Viridiplantae</taxon>
        <taxon>Streptophyta</taxon>
        <taxon>Embryophyta</taxon>
        <taxon>Tracheophyta</taxon>
        <taxon>Spermatophyta</taxon>
        <taxon>Magnoliopsida</taxon>
        <taxon>eudicotyledons</taxon>
        <taxon>Gunneridae</taxon>
        <taxon>Pentapetalae</taxon>
        <taxon>Saxifragales</taxon>
        <taxon>Altingiaceae</taxon>
        <taxon>Liquidambar</taxon>
    </lineage>
</organism>
<dbReference type="Pfam" id="PF24436">
    <property type="entry name" value="INTS7_N"/>
    <property type="match status" value="1"/>
</dbReference>
<proteinExistence type="predicted"/>
<keyword evidence="3" id="KW-1185">Reference proteome</keyword>
<evidence type="ECO:0000259" key="1">
    <source>
        <dbReference type="Pfam" id="PF24436"/>
    </source>
</evidence>
<protein>
    <recommendedName>
        <fullName evidence="1">Integrator complex subunit 7 N-terminal domain-containing protein</fullName>
    </recommendedName>
</protein>
<evidence type="ECO:0000313" key="2">
    <source>
        <dbReference type="EMBL" id="KAK9271747.1"/>
    </source>
</evidence>
<name>A0AAP0NGP5_LIQFO</name>
<dbReference type="GO" id="GO:0034472">
    <property type="term" value="P:snRNA 3'-end processing"/>
    <property type="evidence" value="ECO:0007669"/>
    <property type="project" value="TreeGrafter"/>
</dbReference>
<gene>
    <name evidence="2" type="ORF">L1049_002110</name>
</gene>
<accession>A0AAP0NGP5</accession>
<dbReference type="PANTHER" id="PTHR13322">
    <property type="entry name" value="C1ORF73 PROTEIN"/>
    <property type="match status" value="1"/>
</dbReference>
<dbReference type="Proteomes" id="UP001415857">
    <property type="component" value="Unassembled WGS sequence"/>
</dbReference>
<evidence type="ECO:0000313" key="3">
    <source>
        <dbReference type="Proteomes" id="UP001415857"/>
    </source>
</evidence>
<dbReference type="EMBL" id="JBBPBK010000013">
    <property type="protein sequence ID" value="KAK9271747.1"/>
    <property type="molecule type" value="Genomic_DNA"/>
</dbReference>
<dbReference type="InterPro" id="IPR056516">
    <property type="entry name" value="INTS7_N"/>
</dbReference>
<comment type="caution">
    <text evidence="2">The sequence shown here is derived from an EMBL/GenBank/DDBJ whole genome shotgun (WGS) entry which is preliminary data.</text>
</comment>